<evidence type="ECO:0000256" key="16">
    <source>
        <dbReference type="ARBA" id="ARBA00075792"/>
    </source>
</evidence>
<evidence type="ECO:0000256" key="15">
    <source>
        <dbReference type="ARBA" id="ARBA00068823"/>
    </source>
</evidence>
<feature type="compositionally biased region" description="Gly residues" evidence="19">
    <location>
        <begin position="1031"/>
        <end position="1043"/>
    </location>
</feature>
<evidence type="ECO:0000256" key="17">
    <source>
        <dbReference type="ARBA" id="ARBA00076133"/>
    </source>
</evidence>
<dbReference type="PANTHER" id="PTHR22836:SF0">
    <property type="entry name" value="PRE-MRNA 3' END PROCESSING PROTEIN WDR33"/>
    <property type="match status" value="1"/>
</dbReference>
<feature type="repeat" description="WD" evidence="18">
    <location>
        <begin position="327"/>
        <end position="361"/>
    </location>
</feature>
<dbReference type="InterPro" id="IPR036322">
    <property type="entry name" value="WD40_repeat_dom_sf"/>
</dbReference>
<feature type="compositionally biased region" description="Gly residues" evidence="19">
    <location>
        <begin position="656"/>
        <end position="850"/>
    </location>
</feature>
<dbReference type="FunFam" id="2.130.10.10:FF:000085">
    <property type="entry name" value="WD repeat domain 33"/>
    <property type="match status" value="1"/>
</dbReference>
<feature type="compositionally biased region" description="Gly residues" evidence="19">
    <location>
        <begin position="617"/>
        <end position="629"/>
    </location>
</feature>
<dbReference type="OMA" id="WSNADAN"/>
<keyword evidence="10" id="KW-0176">Collagen</keyword>
<reference evidence="20" key="2">
    <citation type="submission" date="2025-09" db="UniProtKB">
        <authorList>
            <consortium name="Ensembl"/>
        </authorList>
    </citation>
    <scope>IDENTIFICATION</scope>
</reference>
<feature type="compositionally biased region" description="Basic and acidic residues" evidence="19">
    <location>
        <begin position="987"/>
        <end position="1004"/>
    </location>
</feature>
<dbReference type="SMART" id="SM00320">
    <property type="entry name" value="WD40"/>
    <property type="match status" value="7"/>
</dbReference>
<keyword evidence="5 18" id="KW-0853">WD repeat</keyword>
<keyword evidence="9" id="KW-0007">Acetylation</keyword>
<dbReference type="Gene3D" id="2.130.10.10">
    <property type="entry name" value="YVTN repeat-like/Quinoprotein amine dehydrogenase"/>
    <property type="match status" value="3"/>
</dbReference>
<dbReference type="Proteomes" id="UP000694388">
    <property type="component" value="Unplaced"/>
</dbReference>
<dbReference type="InterPro" id="IPR001680">
    <property type="entry name" value="WD40_rpt"/>
</dbReference>
<feature type="compositionally biased region" description="Basic and acidic residues" evidence="19">
    <location>
        <begin position="1069"/>
        <end position="1081"/>
    </location>
</feature>
<feature type="repeat" description="WD" evidence="18">
    <location>
        <begin position="157"/>
        <end position="189"/>
    </location>
</feature>
<feature type="compositionally biased region" description="Pro residues" evidence="19">
    <location>
        <begin position="594"/>
        <end position="606"/>
    </location>
</feature>
<feature type="compositionally biased region" description="Basic and acidic residues" evidence="19">
    <location>
        <begin position="1233"/>
        <end position="1255"/>
    </location>
</feature>
<dbReference type="GO" id="GO:0031124">
    <property type="term" value="P:mRNA 3'-end processing"/>
    <property type="evidence" value="ECO:0007669"/>
    <property type="project" value="InterPro"/>
</dbReference>
<dbReference type="FunFam" id="2.130.10.10:FF:000069">
    <property type="entry name" value="WD repeat domain 33"/>
    <property type="match status" value="1"/>
</dbReference>
<feature type="compositionally biased region" description="Basic and acidic residues" evidence="19">
    <location>
        <begin position="1156"/>
        <end position="1184"/>
    </location>
</feature>
<name>A0A8C4R8P9_EPTBU</name>
<evidence type="ECO:0000313" key="21">
    <source>
        <dbReference type="Proteomes" id="UP000694388"/>
    </source>
</evidence>
<comment type="function">
    <text evidence="12">Essential for both cleavage and polyadenylation of pre-mRNA 3' ends.</text>
</comment>
<keyword evidence="11" id="KW-0539">Nucleus</keyword>
<feature type="compositionally biased region" description="Pro residues" evidence="19">
    <location>
        <begin position="862"/>
        <end position="884"/>
    </location>
</feature>
<dbReference type="GeneTree" id="ENSGT00730000111130"/>
<evidence type="ECO:0000256" key="7">
    <source>
        <dbReference type="ARBA" id="ARBA00022737"/>
    </source>
</evidence>
<dbReference type="SUPFAM" id="SSF50978">
    <property type="entry name" value="WD40 repeat-like"/>
    <property type="match status" value="1"/>
</dbReference>
<evidence type="ECO:0000256" key="1">
    <source>
        <dbReference type="ARBA" id="ARBA00004123"/>
    </source>
</evidence>
<evidence type="ECO:0000256" key="12">
    <source>
        <dbReference type="ARBA" id="ARBA00058681"/>
    </source>
</evidence>
<feature type="compositionally biased region" description="Pro residues" evidence="19">
    <location>
        <begin position="897"/>
        <end position="909"/>
    </location>
</feature>
<feature type="compositionally biased region" description="Low complexity" evidence="19">
    <location>
        <begin position="607"/>
        <end position="616"/>
    </location>
</feature>
<feature type="compositionally biased region" description="Gly residues" evidence="19">
    <location>
        <begin position="1057"/>
        <end position="1068"/>
    </location>
</feature>
<feature type="compositionally biased region" description="Basic and acidic residues" evidence="19">
    <location>
        <begin position="929"/>
        <end position="945"/>
    </location>
</feature>
<dbReference type="FunFam" id="2.130.10.10:FF:000077">
    <property type="entry name" value="WD repeat domain 33"/>
    <property type="match status" value="1"/>
</dbReference>
<dbReference type="Pfam" id="PF00400">
    <property type="entry name" value="WD40"/>
    <property type="match status" value="6"/>
</dbReference>
<organism evidence="20 21">
    <name type="scientific">Eptatretus burgeri</name>
    <name type="common">Inshore hagfish</name>
    <dbReference type="NCBI Taxonomy" id="7764"/>
    <lineage>
        <taxon>Eukaryota</taxon>
        <taxon>Metazoa</taxon>
        <taxon>Chordata</taxon>
        <taxon>Craniata</taxon>
        <taxon>Vertebrata</taxon>
        <taxon>Cyclostomata</taxon>
        <taxon>Myxini</taxon>
        <taxon>Myxiniformes</taxon>
        <taxon>Myxinidae</taxon>
        <taxon>Eptatretinae</taxon>
        <taxon>Eptatretus</taxon>
    </lineage>
</organism>
<keyword evidence="8" id="KW-0832">Ubl conjugation</keyword>
<keyword evidence="3" id="KW-1017">Isopeptide bond</keyword>
<keyword evidence="6" id="KW-0507">mRNA processing</keyword>
<dbReference type="InterPro" id="IPR015943">
    <property type="entry name" value="WD40/YVTN_repeat-like_dom_sf"/>
</dbReference>
<keyword evidence="2" id="KW-0488">Methylation</keyword>
<evidence type="ECO:0000256" key="3">
    <source>
        <dbReference type="ARBA" id="ARBA00022499"/>
    </source>
</evidence>
<evidence type="ECO:0000256" key="13">
    <source>
        <dbReference type="ARBA" id="ARBA00061690"/>
    </source>
</evidence>
<dbReference type="InterPro" id="IPR045245">
    <property type="entry name" value="Pfs2-like"/>
</dbReference>
<sequence>MAMEMTSPPRFFHMPKFQHQGPKHVVYKRSDFGHHDVGQQVTFDGKRMRRAVNRKTIDYNSSIVKYLENRIWQRDSRDMRAIQPDPSYYGDLVPPIGMMNNPINAVTTKFVRTSTNKVRCPVFVVRWTPEGRRLVTGASSGEFTLWNGLAFNFETILQAHDTSVRAMTWSHNDLWMLTADHGGFVKYWQTNMNNVKMFQAHKEPIREASFAPTDNKFATCSDDGTVRIWDFLRCHEERILRGHGADVKCLDWHPSKGLLVSGSKDSQQPIKFWDPKSGQSLATLHAHKNTVMEVKWNLNGNWLLTASRDHLCKLFDIRNLKEEVQIFRGHKKESTAVAWHPVHEGYFASGGSDGSLLFWHVGVEKEVGGTDVAHEGMIWSLAWHPLGHILCSGSNDHTSKFWTRNRPGDKMRDRYNLNLLPGSMTDEMMAEYDDTEPLSAPAIPGMGIPDQLKQALEQEQKVTEEACESEPTIPGLDWGVEELIKEQKKHPLKKIPYSKPVPPQFQQAWNQNKVPIIPVGDIKTENEPPAHKEPMSFSNPPMVEHVISEHPVQIKMEMPPVGLGLPPPPPFHHGLPNQQQHFHQPGPRGHFRHPPPPTHLPPPPPGHMMHGPWVMGPGLGPSGPGLGPGGPGPSTPGPGAPGPGGPGPGPGPGPGGPGLGPGAPGLGPGAPGLGPGAPGLGPGAPGFGPGASGLGSGAPGLGPGGPGLGPGGPGLGPGGPGLGPGGPGLGPGGPGLGPGGPGLGPGGPGLGPGGPGLGSGAPGLGSGAPGLGPGGPGLGPGLGPGGPGLGPGGPGLGSGGPGLGPGGPGLGPGLGPGGPGLGPGGPGLGPGSGPGPGLTIGPGHGPGPGAFGCPQPGLGPTFPGPGMGPSPQGPLHRPPPPQSCPPGRGEPSSHGPPKGPPLPTPPPQMMPGTIRPPALNQGSVGPPRGEIRPENAHPGSREKEQSSFLGPRDYRDGPKETFEDSGFHSGGPGGPDEHGLPSQPHFDGLELRGDQRGPPRHFDGPEFPGGPEFQGHFDRGGFHHGPRGRGFDGSGRFEGSGGRGGRRFPGGFDYRGPRGGRGFRGGRGPRQDGFDNNRPRQECSGQGEFKEDYQYEEEECYGPGLPDFEARHKDGWRRGLPPGPGEEPWRSHPEEGWRRHGPSGRDFPPPPGEFDEASRRREGVSRDLRRPPDMERHRDDRFDTGNEPFKMPFDGDLRRGSGVRHGHDGGAPEPFKEGAVHRFRRGGPGQHQQYEEDGRGRGRDQPPHRGGEDCRLNSPSAAGHERPPSLLTMDTTALPLRKRLWHDGPGLRRDAEPPMGTDDRRGRGGGGPLMRPRGQGSHDDGFRGEEEGSGPPLQFMSPRGPGRANPDWGMQQGRRGGVRGGRDSAVPRSGRGARGR</sequence>
<dbReference type="CDD" id="cd00200">
    <property type="entry name" value="WD40"/>
    <property type="match status" value="1"/>
</dbReference>
<feature type="region of interest" description="Disordered" evidence="19">
    <location>
        <begin position="565"/>
        <end position="1380"/>
    </location>
</feature>
<evidence type="ECO:0000256" key="9">
    <source>
        <dbReference type="ARBA" id="ARBA00022990"/>
    </source>
</evidence>
<accession>A0A8C4R8P9</accession>
<feature type="compositionally biased region" description="Pro residues" evidence="19">
    <location>
        <begin position="630"/>
        <end position="655"/>
    </location>
</feature>
<reference evidence="20" key="1">
    <citation type="submission" date="2025-08" db="UniProtKB">
        <authorList>
            <consortium name="Ensembl"/>
        </authorList>
    </citation>
    <scope>IDENTIFICATION</scope>
</reference>
<feature type="compositionally biased region" description="Basic and acidic residues" evidence="19">
    <location>
        <begin position="1127"/>
        <end position="1138"/>
    </location>
</feature>
<keyword evidence="4" id="KW-0597">Phosphoprotein</keyword>
<feature type="repeat" description="WD" evidence="18">
    <location>
        <begin position="198"/>
        <end position="230"/>
    </location>
</feature>
<comment type="subcellular location">
    <subcellularLocation>
        <location evidence="1">Nucleus</location>
    </subcellularLocation>
</comment>
<feature type="repeat" description="WD" evidence="18">
    <location>
        <begin position="284"/>
        <end position="325"/>
    </location>
</feature>
<proteinExistence type="inferred from homology"/>
<feature type="compositionally biased region" description="Basic and acidic residues" evidence="19">
    <location>
        <begin position="1108"/>
        <end position="1117"/>
    </location>
</feature>
<feature type="repeat" description="WD" evidence="18">
    <location>
        <begin position="240"/>
        <end position="266"/>
    </location>
</feature>
<dbReference type="GO" id="GO:0005581">
    <property type="term" value="C:collagen trimer"/>
    <property type="evidence" value="ECO:0007669"/>
    <property type="project" value="UniProtKB-KW"/>
</dbReference>
<dbReference type="PANTHER" id="PTHR22836">
    <property type="entry name" value="WD40 REPEAT PROTEIN"/>
    <property type="match status" value="1"/>
</dbReference>
<dbReference type="PROSITE" id="PS50294">
    <property type="entry name" value="WD_REPEATS_REGION"/>
    <property type="match status" value="4"/>
</dbReference>
<evidence type="ECO:0000256" key="10">
    <source>
        <dbReference type="ARBA" id="ARBA00023119"/>
    </source>
</evidence>
<evidence type="ECO:0000256" key="11">
    <source>
        <dbReference type="ARBA" id="ARBA00023242"/>
    </source>
</evidence>
<evidence type="ECO:0000256" key="5">
    <source>
        <dbReference type="ARBA" id="ARBA00022574"/>
    </source>
</evidence>
<comment type="subunit">
    <text evidence="14">Component of the cleavage and polyadenylation specificity factor (CPSF) module of the pre-mRNA 3'-end processing complex. Interacts with CPSF3/CPSF73.</text>
</comment>
<dbReference type="GO" id="GO:0005847">
    <property type="term" value="C:mRNA cleavage and polyadenylation specificity factor complex"/>
    <property type="evidence" value="ECO:0007669"/>
    <property type="project" value="TreeGrafter"/>
</dbReference>
<feature type="compositionally biased region" description="Basic and acidic residues" evidence="19">
    <location>
        <begin position="1285"/>
        <end position="1306"/>
    </location>
</feature>
<evidence type="ECO:0000313" key="20">
    <source>
        <dbReference type="Ensembl" id="ENSEBUP00000026569.1"/>
    </source>
</evidence>
<evidence type="ECO:0000256" key="19">
    <source>
        <dbReference type="SAM" id="MobiDB-lite"/>
    </source>
</evidence>
<evidence type="ECO:0000256" key="2">
    <source>
        <dbReference type="ARBA" id="ARBA00022481"/>
    </source>
</evidence>
<evidence type="ECO:0000256" key="4">
    <source>
        <dbReference type="ARBA" id="ARBA00022553"/>
    </source>
</evidence>
<feature type="compositionally biased region" description="Basic and acidic residues" evidence="19">
    <location>
        <begin position="952"/>
        <end position="966"/>
    </location>
</feature>
<feature type="repeat" description="WD" evidence="18">
    <location>
        <begin position="371"/>
        <end position="402"/>
    </location>
</feature>
<comment type="similarity">
    <text evidence="13">Belongs to the WD repeat WDR33 family.</text>
</comment>
<feature type="compositionally biased region" description="Low complexity" evidence="19">
    <location>
        <begin position="885"/>
        <end position="896"/>
    </location>
</feature>
<dbReference type="Ensembl" id="ENSEBUT00000027145.1">
    <property type="protein sequence ID" value="ENSEBUP00000026569.1"/>
    <property type="gene ID" value="ENSEBUG00000016356.1"/>
</dbReference>
<feature type="compositionally biased region" description="Basic and acidic residues" evidence="19">
    <location>
        <begin position="1320"/>
        <end position="1330"/>
    </location>
</feature>
<protein>
    <recommendedName>
        <fullName evidence="15">pre-mRNA 3' end processing protein WDR33</fullName>
    </recommendedName>
    <alternativeName>
        <fullName evidence="16">WD repeat-containing protein 33</fullName>
    </alternativeName>
    <alternativeName>
        <fullName evidence="17">WD repeat-containing protein of 146 kDa</fullName>
    </alternativeName>
</protein>
<evidence type="ECO:0000256" key="8">
    <source>
        <dbReference type="ARBA" id="ARBA00022843"/>
    </source>
</evidence>
<evidence type="ECO:0000256" key="18">
    <source>
        <dbReference type="PROSITE-ProRule" id="PRU00221"/>
    </source>
</evidence>
<keyword evidence="21" id="KW-1185">Reference proteome</keyword>
<evidence type="ECO:0000256" key="14">
    <source>
        <dbReference type="ARBA" id="ARBA00063159"/>
    </source>
</evidence>
<dbReference type="PROSITE" id="PS50082">
    <property type="entry name" value="WD_REPEATS_2"/>
    <property type="match status" value="6"/>
</dbReference>
<feature type="compositionally biased region" description="Basic and acidic residues" evidence="19">
    <location>
        <begin position="1193"/>
        <end position="1220"/>
    </location>
</feature>
<evidence type="ECO:0000256" key="6">
    <source>
        <dbReference type="ARBA" id="ARBA00022664"/>
    </source>
</evidence>
<keyword evidence="7" id="KW-0677">Repeat</keyword>